<dbReference type="InterPro" id="IPR011059">
    <property type="entry name" value="Metal-dep_hydrolase_composite"/>
</dbReference>
<dbReference type="InterPro" id="IPR032466">
    <property type="entry name" value="Metal_Hydrolase"/>
</dbReference>
<proteinExistence type="predicted"/>
<comment type="caution">
    <text evidence="2">The sequence shown here is derived from an EMBL/GenBank/DDBJ whole genome shotgun (WGS) entry which is preliminary data.</text>
</comment>
<dbReference type="Gene3D" id="3.20.20.140">
    <property type="entry name" value="Metal-dependent hydrolases"/>
    <property type="match status" value="1"/>
</dbReference>
<reference evidence="2" key="1">
    <citation type="journal article" date="2014" name="Front. Microbiol.">
        <title>High frequency of phylogenetically diverse reductive dehalogenase-homologous genes in deep subseafloor sedimentary metagenomes.</title>
        <authorList>
            <person name="Kawai M."/>
            <person name="Futagami T."/>
            <person name="Toyoda A."/>
            <person name="Takaki Y."/>
            <person name="Nishi S."/>
            <person name="Hori S."/>
            <person name="Arai W."/>
            <person name="Tsubouchi T."/>
            <person name="Morono Y."/>
            <person name="Uchiyama I."/>
            <person name="Ito T."/>
            <person name="Fujiyama A."/>
            <person name="Inagaki F."/>
            <person name="Takami H."/>
        </authorList>
    </citation>
    <scope>NUCLEOTIDE SEQUENCE</scope>
    <source>
        <strain evidence="2">Expedition CK06-06</strain>
    </source>
</reference>
<dbReference type="GO" id="GO:0016810">
    <property type="term" value="F:hydrolase activity, acting on carbon-nitrogen (but not peptide) bonds"/>
    <property type="evidence" value="ECO:0007669"/>
    <property type="project" value="InterPro"/>
</dbReference>
<dbReference type="PANTHER" id="PTHR22642">
    <property type="entry name" value="IMIDAZOLONEPROPIONASE"/>
    <property type="match status" value="1"/>
</dbReference>
<dbReference type="SUPFAM" id="SSF51338">
    <property type="entry name" value="Composite domain of metallo-dependent hydrolases"/>
    <property type="match status" value="1"/>
</dbReference>
<gene>
    <name evidence="2" type="ORF">S06H3_31621</name>
</gene>
<evidence type="ECO:0000259" key="1">
    <source>
        <dbReference type="Pfam" id="PF07969"/>
    </source>
</evidence>
<dbReference type="Pfam" id="PF07969">
    <property type="entry name" value="Amidohydro_3"/>
    <property type="match status" value="1"/>
</dbReference>
<dbReference type="EMBL" id="BARV01018737">
    <property type="protein sequence ID" value="GAI23053.1"/>
    <property type="molecule type" value="Genomic_DNA"/>
</dbReference>
<dbReference type="SUPFAM" id="SSF51556">
    <property type="entry name" value="Metallo-dependent hydrolases"/>
    <property type="match status" value="1"/>
</dbReference>
<protein>
    <recommendedName>
        <fullName evidence="1">Amidohydrolase 3 domain-containing protein</fullName>
    </recommendedName>
</protein>
<evidence type="ECO:0000313" key="2">
    <source>
        <dbReference type="EMBL" id="GAI23053.1"/>
    </source>
</evidence>
<sequence>PPTKTAWMYEDYPDGGNGRLVLPGETDEERRNELIKMIVHAHKHGFQLGIHAIGGRAIEACIDGFITAEREEPKGLRHYVIHGDFISDEYAKLAVEHGIGNCVQPIIKWTLSDVMDKVVGIELSAREWPLRTLLDIGVHLSAGSDAPVTYPSWQQGVQSAILRESKATGTVRGPEQCITVAEAIRMYTIGGAWQDHMEHIKGSIEMGKLADFCILDKDILTVEPHSIKDIRNLMTIVGGKIVYDAGVD</sequence>
<name>X1LVH2_9ZZZZ</name>
<organism evidence="2">
    <name type="scientific">marine sediment metagenome</name>
    <dbReference type="NCBI Taxonomy" id="412755"/>
    <lineage>
        <taxon>unclassified sequences</taxon>
        <taxon>metagenomes</taxon>
        <taxon>ecological metagenomes</taxon>
    </lineage>
</organism>
<feature type="non-terminal residue" evidence="2">
    <location>
        <position position="1"/>
    </location>
</feature>
<dbReference type="AlphaFoldDB" id="X1LVH2"/>
<dbReference type="PANTHER" id="PTHR22642:SF2">
    <property type="entry name" value="PROTEIN LONG AFTER FAR-RED 3"/>
    <property type="match status" value="1"/>
</dbReference>
<dbReference type="Gene3D" id="2.30.40.10">
    <property type="entry name" value="Urease, subunit C, domain 1"/>
    <property type="match status" value="1"/>
</dbReference>
<accession>X1LVH2</accession>
<dbReference type="InterPro" id="IPR013108">
    <property type="entry name" value="Amidohydro_3"/>
</dbReference>
<feature type="domain" description="Amidohydrolase 3" evidence="1">
    <location>
        <begin position="4"/>
        <end position="243"/>
    </location>
</feature>